<evidence type="ECO:0000256" key="3">
    <source>
        <dbReference type="ARBA" id="ARBA00022989"/>
    </source>
</evidence>
<dbReference type="AlphaFoldDB" id="A0A518B1Q8"/>
<dbReference type="PANTHER" id="PTHR10846">
    <property type="entry name" value="SODIUM/POTASSIUM/CALCIUM EXCHANGER"/>
    <property type="match status" value="1"/>
</dbReference>
<dbReference type="RefSeq" id="WP_145257475.1">
    <property type="nucleotide sequence ID" value="NZ_CP036279.1"/>
</dbReference>
<dbReference type="GO" id="GO:0008273">
    <property type="term" value="F:calcium, potassium:sodium antiporter activity"/>
    <property type="evidence" value="ECO:0007669"/>
    <property type="project" value="TreeGrafter"/>
</dbReference>
<gene>
    <name evidence="7" type="primary">yrbG</name>
    <name evidence="7" type="ORF">Pan216_17640</name>
</gene>
<dbReference type="Pfam" id="PF01699">
    <property type="entry name" value="Na_Ca_ex"/>
    <property type="match status" value="2"/>
</dbReference>
<feature type="transmembrane region" description="Helical" evidence="5">
    <location>
        <begin position="77"/>
        <end position="98"/>
    </location>
</feature>
<keyword evidence="3 5" id="KW-1133">Transmembrane helix</keyword>
<feature type="transmembrane region" description="Helical" evidence="5">
    <location>
        <begin position="133"/>
        <end position="150"/>
    </location>
</feature>
<evidence type="ECO:0000313" key="8">
    <source>
        <dbReference type="Proteomes" id="UP000317093"/>
    </source>
</evidence>
<feature type="domain" description="Sodium/calcium exchanger membrane region" evidence="6">
    <location>
        <begin position="9"/>
        <end position="146"/>
    </location>
</feature>
<feature type="transmembrane region" description="Helical" evidence="5">
    <location>
        <begin position="303"/>
        <end position="321"/>
    </location>
</feature>
<dbReference type="KEGG" id="knv:Pan216_17640"/>
<evidence type="ECO:0000259" key="6">
    <source>
        <dbReference type="Pfam" id="PF01699"/>
    </source>
</evidence>
<feature type="transmembrane region" description="Helical" evidence="5">
    <location>
        <begin position="210"/>
        <end position="233"/>
    </location>
</feature>
<feature type="domain" description="Sodium/calcium exchanger membrane region" evidence="6">
    <location>
        <begin position="177"/>
        <end position="317"/>
    </location>
</feature>
<dbReference type="InterPro" id="IPR004837">
    <property type="entry name" value="NaCa_Exmemb"/>
</dbReference>
<keyword evidence="4 5" id="KW-0472">Membrane</keyword>
<feature type="transmembrane region" description="Helical" evidence="5">
    <location>
        <begin position="38"/>
        <end position="65"/>
    </location>
</feature>
<dbReference type="InterPro" id="IPR004481">
    <property type="entry name" value="K/Na/Ca-exchanger"/>
</dbReference>
<feature type="transmembrane region" description="Helical" evidence="5">
    <location>
        <begin position="110"/>
        <end position="127"/>
    </location>
</feature>
<dbReference type="GO" id="GO:0005262">
    <property type="term" value="F:calcium channel activity"/>
    <property type="evidence" value="ECO:0007669"/>
    <property type="project" value="TreeGrafter"/>
</dbReference>
<feature type="transmembrane region" description="Helical" evidence="5">
    <location>
        <begin position="245"/>
        <end position="266"/>
    </location>
</feature>
<dbReference type="GO" id="GO:0006874">
    <property type="term" value="P:intracellular calcium ion homeostasis"/>
    <property type="evidence" value="ECO:0007669"/>
    <property type="project" value="TreeGrafter"/>
</dbReference>
<comment type="subcellular location">
    <subcellularLocation>
        <location evidence="1">Membrane</location>
        <topology evidence="1">Multi-pass membrane protein</topology>
    </subcellularLocation>
</comment>
<protein>
    <submittedName>
        <fullName evidence="7">Inner membrane protein YrbG</fullName>
    </submittedName>
</protein>
<organism evidence="7 8">
    <name type="scientific">Kolteria novifilia</name>
    <dbReference type="NCBI Taxonomy" id="2527975"/>
    <lineage>
        <taxon>Bacteria</taxon>
        <taxon>Pseudomonadati</taxon>
        <taxon>Planctomycetota</taxon>
        <taxon>Planctomycetia</taxon>
        <taxon>Kolteriales</taxon>
        <taxon>Kolteriaceae</taxon>
        <taxon>Kolteria</taxon>
    </lineage>
</organism>
<sequence length="329" mass="35173">MVSWLLAILEIVGGIAGLMYGGEVLVRSAARLARTLGVTPMVIGLTIVAIGTSLPELVVSVYAALQDVTDVTVGNAVGSNLFNLLAALGIVAMVRPVISTAVFIDREIPIMIAVMVISWLFCLPGILYRPLAIVLLLLLAGYLALAVHWARKEREPLVEKEFDEEIPDEKAPILLDVALMVGGFLLMVVGSHFFLEGAVWIARTLGISELIIGLTLVAFGTSAPELFTCVIAVMRDRPDLALGNLVGSCIFNMLGILGCAGVVSDLAISTVILQRDFPLMCFTGLLTWFFVRTHHRVSRLEGGILFAIYIGYIAYLIYATATGAAPTGG</sequence>
<feature type="transmembrane region" description="Helical" evidence="5">
    <location>
        <begin position="6"/>
        <end position="26"/>
    </location>
</feature>
<dbReference type="Gene3D" id="1.20.1420.30">
    <property type="entry name" value="NCX, central ion-binding region"/>
    <property type="match status" value="1"/>
</dbReference>
<keyword evidence="2 5" id="KW-0812">Transmembrane</keyword>
<dbReference type="Proteomes" id="UP000317093">
    <property type="component" value="Chromosome"/>
</dbReference>
<dbReference type="GO" id="GO:0005886">
    <property type="term" value="C:plasma membrane"/>
    <property type="evidence" value="ECO:0007669"/>
    <property type="project" value="TreeGrafter"/>
</dbReference>
<reference evidence="7 8" key="1">
    <citation type="submission" date="2019-02" db="EMBL/GenBank/DDBJ databases">
        <title>Deep-cultivation of Planctomycetes and their phenomic and genomic characterization uncovers novel biology.</title>
        <authorList>
            <person name="Wiegand S."/>
            <person name="Jogler M."/>
            <person name="Boedeker C."/>
            <person name="Pinto D."/>
            <person name="Vollmers J."/>
            <person name="Rivas-Marin E."/>
            <person name="Kohn T."/>
            <person name="Peeters S.H."/>
            <person name="Heuer A."/>
            <person name="Rast P."/>
            <person name="Oberbeckmann S."/>
            <person name="Bunk B."/>
            <person name="Jeske O."/>
            <person name="Meyerdierks A."/>
            <person name="Storesund J.E."/>
            <person name="Kallscheuer N."/>
            <person name="Luecker S."/>
            <person name="Lage O.M."/>
            <person name="Pohl T."/>
            <person name="Merkel B.J."/>
            <person name="Hornburger P."/>
            <person name="Mueller R.-W."/>
            <person name="Bruemmer F."/>
            <person name="Labrenz M."/>
            <person name="Spormann A.M."/>
            <person name="Op den Camp H."/>
            <person name="Overmann J."/>
            <person name="Amann R."/>
            <person name="Jetten M.S.M."/>
            <person name="Mascher T."/>
            <person name="Medema M.H."/>
            <person name="Devos D.P."/>
            <person name="Kaster A.-K."/>
            <person name="Ovreas L."/>
            <person name="Rohde M."/>
            <person name="Galperin M.Y."/>
            <person name="Jogler C."/>
        </authorList>
    </citation>
    <scope>NUCLEOTIDE SEQUENCE [LARGE SCALE GENOMIC DNA]</scope>
    <source>
        <strain evidence="7 8">Pan216</strain>
    </source>
</reference>
<feature type="transmembrane region" description="Helical" evidence="5">
    <location>
        <begin position="171"/>
        <end position="195"/>
    </location>
</feature>
<keyword evidence="8" id="KW-1185">Reference proteome</keyword>
<accession>A0A518B1Q8</accession>
<evidence type="ECO:0000256" key="2">
    <source>
        <dbReference type="ARBA" id="ARBA00022692"/>
    </source>
</evidence>
<name>A0A518B1Q8_9BACT</name>
<dbReference type="InterPro" id="IPR044880">
    <property type="entry name" value="NCX_ion-bd_dom_sf"/>
</dbReference>
<dbReference type="PANTHER" id="PTHR10846:SF8">
    <property type="entry name" value="INNER MEMBRANE PROTEIN YRBG"/>
    <property type="match status" value="1"/>
</dbReference>
<dbReference type="EMBL" id="CP036279">
    <property type="protein sequence ID" value="QDU60911.1"/>
    <property type="molecule type" value="Genomic_DNA"/>
</dbReference>
<dbReference type="NCBIfam" id="TIGR00367">
    <property type="entry name" value="calcium/sodium antiporter"/>
    <property type="match status" value="1"/>
</dbReference>
<dbReference type="OrthoDB" id="9794225at2"/>
<evidence type="ECO:0000256" key="5">
    <source>
        <dbReference type="SAM" id="Phobius"/>
    </source>
</evidence>
<evidence type="ECO:0000256" key="1">
    <source>
        <dbReference type="ARBA" id="ARBA00004141"/>
    </source>
</evidence>
<feature type="transmembrane region" description="Helical" evidence="5">
    <location>
        <begin position="272"/>
        <end position="291"/>
    </location>
</feature>
<proteinExistence type="predicted"/>
<evidence type="ECO:0000313" key="7">
    <source>
        <dbReference type="EMBL" id="QDU60911.1"/>
    </source>
</evidence>
<evidence type="ECO:0000256" key="4">
    <source>
        <dbReference type="ARBA" id="ARBA00023136"/>
    </source>
</evidence>